<accession>A0A3B0QRK6</accession>
<gene>
    <name evidence="1" type="ORF">MNBD_BACTEROID02-714</name>
</gene>
<dbReference type="EMBL" id="UOEB01000056">
    <property type="protein sequence ID" value="VAV83061.1"/>
    <property type="molecule type" value="Genomic_DNA"/>
</dbReference>
<proteinExistence type="predicted"/>
<reference evidence="1" key="1">
    <citation type="submission" date="2018-06" db="EMBL/GenBank/DDBJ databases">
        <authorList>
            <person name="Zhirakovskaya E."/>
        </authorList>
    </citation>
    <scope>NUCLEOTIDE SEQUENCE</scope>
</reference>
<protein>
    <submittedName>
        <fullName evidence="1">Uncharacterized protein</fullName>
    </submittedName>
</protein>
<dbReference type="AlphaFoldDB" id="A0A3B0QRK6"/>
<name>A0A3B0QRK6_9ZZZZ</name>
<evidence type="ECO:0000313" key="1">
    <source>
        <dbReference type="EMBL" id="VAV83061.1"/>
    </source>
</evidence>
<sequence>MISIITGDVINSRKSKPKLWLKVLKTTLNKYGKEPRQWEIFRGDSFQLETKPEQALEAAILIKATLKQFKEIDVRLAIGIGDKTYASKRLTESNGSAFVNSGECFEQLKKTTLAIKSPFESFDTKMNIMFELALLTMDSWTPTSSTIIKASLENAILNQKQIAELLGKSQSNISEGLKRGGFEEVLKLLNYYKAQIKILC</sequence>
<organism evidence="1">
    <name type="scientific">hydrothermal vent metagenome</name>
    <dbReference type="NCBI Taxonomy" id="652676"/>
    <lineage>
        <taxon>unclassified sequences</taxon>
        <taxon>metagenomes</taxon>
        <taxon>ecological metagenomes</taxon>
    </lineage>
</organism>